<protein>
    <submittedName>
        <fullName evidence="2">Uncharacterized protein</fullName>
    </submittedName>
</protein>
<sequence length="55" mass="5834">MSVPHRDGKQLDRAGGTSCGPGHASKETEFPLRIMDLGHHLGALRAAAVLQEAEL</sequence>
<dbReference type="EMBL" id="OVTA01000003">
    <property type="protein sequence ID" value="SPR96419.1"/>
    <property type="molecule type" value="Genomic_DNA"/>
</dbReference>
<name>A0A375IW87_9BURK</name>
<organism evidence="2 3">
    <name type="scientific">Cupriavidus taiwanensis</name>
    <dbReference type="NCBI Taxonomy" id="164546"/>
    <lineage>
        <taxon>Bacteria</taxon>
        <taxon>Pseudomonadati</taxon>
        <taxon>Pseudomonadota</taxon>
        <taxon>Betaproteobacteria</taxon>
        <taxon>Burkholderiales</taxon>
        <taxon>Burkholderiaceae</taxon>
        <taxon>Cupriavidus</taxon>
    </lineage>
</organism>
<dbReference type="Proteomes" id="UP000256805">
    <property type="component" value="Unassembled WGS sequence"/>
</dbReference>
<feature type="compositionally biased region" description="Basic and acidic residues" evidence="1">
    <location>
        <begin position="1"/>
        <end position="12"/>
    </location>
</feature>
<accession>A0A375IW87</accession>
<reference evidence="2 3" key="1">
    <citation type="submission" date="2018-01" db="EMBL/GenBank/DDBJ databases">
        <authorList>
            <person name="Gaut B.S."/>
            <person name="Morton B.R."/>
            <person name="Clegg M.T."/>
            <person name="Duvall M.R."/>
        </authorList>
    </citation>
    <scope>NUCLEOTIDE SEQUENCE [LARGE SCALE GENOMIC DNA]</scope>
    <source>
        <strain evidence="2">Cupriavidus taiwanensis cmp 52</strain>
    </source>
</reference>
<evidence type="ECO:0000256" key="1">
    <source>
        <dbReference type="SAM" id="MobiDB-lite"/>
    </source>
</evidence>
<gene>
    <name evidence="2" type="ORF">CBM2634_A110019</name>
</gene>
<proteinExistence type="predicted"/>
<evidence type="ECO:0000313" key="2">
    <source>
        <dbReference type="EMBL" id="SPR96419.1"/>
    </source>
</evidence>
<dbReference type="AlphaFoldDB" id="A0A375IW87"/>
<evidence type="ECO:0000313" key="3">
    <source>
        <dbReference type="Proteomes" id="UP000256805"/>
    </source>
</evidence>
<feature type="region of interest" description="Disordered" evidence="1">
    <location>
        <begin position="1"/>
        <end position="26"/>
    </location>
</feature>